<protein>
    <submittedName>
        <fullName evidence="2">Uncharacterized protein</fullName>
    </submittedName>
</protein>
<feature type="region of interest" description="Disordered" evidence="1">
    <location>
        <begin position="87"/>
        <end position="119"/>
    </location>
</feature>
<name>A0A841ECT8_9ACTN</name>
<dbReference type="EMBL" id="JACHLY010000001">
    <property type="protein sequence ID" value="MBB6000214.1"/>
    <property type="molecule type" value="Genomic_DNA"/>
</dbReference>
<organism evidence="2 3">
    <name type="scientific">Streptomonospora salina</name>
    <dbReference type="NCBI Taxonomy" id="104205"/>
    <lineage>
        <taxon>Bacteria</taxon>
        <taxon>Bacillati</taxon>
        <taxon>Actinomycetota</taxon>
        <taxon>Actinomycetes</taxon>
        <taxon>Streptosporangiales</taxon>
        <taxon>Nocardiopsidaceae</taxon>
        <taxon>Streptomonospora</taxon>
    </lineage>
</organism>
<dbReference type="RefSeq" id="WP_184637498.1">
    <property type="nucleotide sequence ID" value="NZ_BAABKT010000029.1"/>
</dbReference>
<evidence type="ECO:0000313" key="3">
    <source>
        <dbReference type="Proteomes" id="UP000578077"/>
    </source>
</evidence>
<dbReference type="AlphaFoldDB" id="A0A841ECT8"/>
<accession>A0A841ECT8</accession>
<evidence type="ECO:0000313" key="2">
    <source>
        <dbReference type="EMBL" id="MBB6000214.1"/>
    </source>
</evidence>
<dbReference type="Proteomes" id="UP000578077">
    <property type="component" value="Unassembled WGS sequence"/>
</dbReference>
<comment type="caution">
    <text evidence="2">The sequence shown here is derived from an EMBL/GenBank/DDBJ whole genome shotgun (WGS) entry which is preliminary data.</text>
</comment>
<sequence>MPWIDGDAIAKNLASTDAETGITVKGVEFAMPAKLPLAFPAYLQQEEIIKALKCLFGDRWEELLELAGVDISIDWLRDAVEAVYGGEAGKTSASSRASSTTRKSSARSKRTSGASTTRS</sequence>
<gene>
    <name evidence="2" type="ORF">HNR25_003965</name>
</gene>
<reference evidence="2 3" key="1">
    <citation type="submission" date="2020-08" db="EMBL/GenBank/DDBJ databases">
        <title>Sequencing the genomes of 1000 actinobacteria strains.</title>
        <authorList>
            <person name="Klenk H.-P."/>
        </authorList>
    </citation>
    <scope>NUCLEOTIDE SEQUENCE [LARGE SCALE GENOMIC DNA]</scope>
    <source>
        <strain evidence="2 3">DSM 44593</strain>
    </source>
</reference>
<proteinExistence type="predicted"/>
<keyword evidence="3" id="KW-1185">Reference proteome</keyword>
<feature type="compositionally biased region" description="Low complexity" evidence="1">
    <location>
        <begin position="89"/>
        <end position="103"/>
    </location>
</feature>
<evidence type="ECO:0000256" key="1">
    <source>
        <dbReference type="SAM" id="MobiDB-lite"/>
    </source>
</evidence>